<keyword evidence="5 6" id="KW-0472">Membrane</keyword>
<dbReference type="Proteomes" id="UP000327179">
    <property type="component" value="Chromosome"/>
</dbReference>
<evidence type="ECO:0000256" key="4">
    <source>
        <dbReference type="ARBA" id="ARBA00022989"/>
    </source>
</evidence>
<gene>
    <name evidence="8" type="ORF">FXN65_12735</name>
</gene>
<reference evidence="8 9" key="1">
    <citation type="submission" date="2019-08" db="EMBL/GenBank/DDBJ databases">
        <title>Whole-genome Sequencing of e-waste polymer degrading bacterium Pseudomonas sp. strain PE08.</title>
        <authorList>
            <person name="Kirdat K."/>
            <person name="Debbarma P."/>
            <person name="Narawade N."/>
            <person name="Suyal D."/>
            <person name="Thorat V."/>
            <person name="Shouche Y."/>
            <person name="Goel R."/>
            <person name="Yadav A."/>
        </authorList>
    </citation>
    <scope>NUCLEOTIDE SEQUENCE [LARGE SCALE GENOMIC DNA]</scope>
    <source>
        <strain evidence="8 9">PE08</strain>
    </source>
</reference>
<evidence type="ECO:0000256" key="1">
    <source>
        <dbReference type="ARBA" id="ARBA00004651"/>
    </source>
</evidence>
<evidence type="ECO:0000313" key="8">
    <source>
        <dbReference type="EMBL" id="QEY62899.1"/>
    </source>
</evidence>
<dbReference type="Pfam" id="PF02656">
    <property type="entry name" value="DUF202"/>
    <property type="match status" value="1"/>
</dbReference>
<feature type="transmembrane region" description="Helical" evidence="6">
    <location>
        <begin position="34"/>
        <end position="59"/>
    </location>
</feature>
<evidence type="ECO:0000256" key="3">
    <source>
        <dbReference type="ARBA" id="ARBA00022692"/>
    </source>
</evidence>
<feature type="domain" description="DUF202" evidence="7">
    <location>
        <begin position="25"/>
        <end position="92"/>
    </location>
</feature>
<protein>
    <submittedName>
        <fullName evidence="8">DUF202 domain-containing protein</fullName>
    </submittedName>
</protein>
<accession>A0A5J6QQI0</accession>
<keyword evidence="4 6" id="KW-1133">Transmembrane helix</keyword>
<keyword evidence="2" id="KW-1003">Cell membrane</keyword>
<dbReference type="PANTHER" id="PTHR34187">
    <property type="entry name" value="FGR18P"/>
    <property type="match status" value="1"/>
</dbReference>
<dbReference type="InterPro" id="IPR003807">
    <property type="entry name" value="DUF202"/>
</dbReference>
<dbReference type="GO" id="GO:0005886">
    <property type="term" value="C:plasma membrane"/>
    <property type="evidence" value="ECO:0007669"/>
    <property type="project" value="UniProtKB-SubCell"/>
</dbReference>
<dbReference type="RefSeq" id="WP_151133554.1">
    <property type="nucleotide sequence ID" value="NZ_CP043311.1"/>
</dbReference>
<sequence length="129" mass="14033">MSLPQTTGRPALARKLLGGEEPDPRFTLANERTFLAWVRTALALLGGGIAIETFAGHAFEPALRLVITLCLLSLSLLVSVGACLRWLSVERALRHRRALPLPPLVPLLALGCVVAALVMAWLFLPRWGF</sequence>
<feature type="transmembrane region" description="Helical" evidence="6">
    <location>
        <begin position="65"/>
        <end position="87"/>
    </location>
</feature>
<feature type="transmembrane region" description="Helical" evidence="6">
    <location>
        <begin position="99"/>
        <end position="124"/>
    </location>
</feature>
<evidence type="ECO:0000256" key="6">
    <source>
        <dbReference type="SAM" id="Phobius"/>
    </source>
</evidence>
<evidence type="ECO:0000256" key="5">
    <source>
        <dbReference type="ARBA" id="ARBA00023136"/>
    </source>
</evidence>
<evidence type="ECO:0000256" key="2">
    <source>
        <dbReference type="ARBA" id="ARBA00022475"/>
    </source>
</evidence>
<organism evidence="8 9">
    <name type="scientific">Metapseudomonas lalkuanensis</name>
    <dbReference type="NCBI Taxonomy" id="2604832"/>
    <lineage>
        <taxon>Bacteria</taxon>
        <taxon>Pseudomonadati</taxon>
        <taxon>Pseudomonadota</taxon>
        <taxon>Gammaproteobacteria</taxon>
        <taxon>Pseudomonadales</taxon>
        <taxon>Pseudomonadaceae</taxon>
        <taxon>Metapseudomonas</taxon>
    </lineage>
</organism>
<dbReference type="KEGG" id="plal:FXN65_12735"/>
<keyword evidence="3 6" id="KW-0812">Transmembrane</keyword>
<proteinExistence type="predicted"/>
<name>A0A5J6QQI0_9GAMM</name>
<evidence type="ECO:0000313" key="9">
    <source>
        <dbReference type="Proteomes" id="UP000327179"/>
    </source>
</evidence>
<comment type="subcellular location">
    <subcellularLocation>
        <location evidence="1">Cell membrane</location>
        <topology evidence="1">Multi-pass membrane protein</topology>
    </subcellularLocation>
</comment>
<dbReference type="InterPro" id="IPR052053">
    <property type="entry name" value="IM_YidH-like"/>
</dbReference>
<keyword evidence="9" id="KW-1185">Reference proteome</keyword>
<dbReference type="PANTHER" id="PTHR34187:SF2">
    <property type="entry name" value="DUF202 DOMAIN-CONTAINING PROTEIN"/>
    <property type="match status" value="1"/>
</dbReference>
<dbReference type="AlphaFoldDB" id="A0A5J6QQI0"/>
<evidence type="ECO:0000259" key="7">
    <source>
        <dbReference type="Pfam" id="PF02656"/>
    </source>
</evidence>
<dbReference type="EMBL" id="CP043311">
    <property type="protein sequence ID" value="QEY62899.1"/>
    <property type="molecule type" value="Genomic_DNA"/>
</dbReference>